<keyword evidence="2" id="KW-1185">Reference proteome</keyword>
<dbReference type="Proteomes" id="UP000564677">
    <property type="component" value="Unassembled WGS sequence"/>
</dbReference>
<dbReference type="AlphaFoldDB" id="A0A7X5V1V3"/>
<dbReference type="EMBL" id="JAASQV010000003">
    <property type="protein sequence ID" value="NIJ66263.1"/>
    <property type="molecule type" value="Genomic_DNA"/>
</dbReference>
<evidence type="ECO:0000313" key="1">
    <source>
        <dbReference type="EMBL" id="NIJ66263.1"/>
    </source>
</evidence>
<gene>
    <name evidence="1" type="ORF">FHR20_003236</name>
</gene>
<proteinExistence type="predicted"/>
<evidence type="ECO:0000313" key="2">
    <source>
        <dbReference type="Proteomes" id="UP000564677"/>
    </source>
</evidence>
<protein>
    <submittedName>
        <fullName evidence="1">Uncharacterized protein</fullName>
    </submittedName>
</protein>
<dbReference type="RefSeq" id="WP_167300626.1">
    <property type="nucleotide sequence ID" value="NZ_CP170557.1"/>
</dbReference>
<sequence>MILFSLALTLSAVPDKTCNLSAQWGTKLPRKSADAYAVRDNGGQALWGFIRASDTALEDFASGAGRETPHRPIILYAADTDCAVVERYAAIIEAAANCAPDWCVVSYKPAPSTRQKSDS</sequence>
<name>A0A7X5V1V3_9SPHN</name>
<accession>A0A7X5V1V3</accession>
<organism evidence="1 2">
    <name type="scientific">Sphingomonas leidyi</name>
    <dbReference type="NCBI Taxonomy" id="68569"/>
    <lineage>
        <taxon>Bacteria</taxon>
        <taxon>Pseudomonadati</taxon>
        <taxon>Pseudomonadota</taxon>
        <taxon>Alphaproteobacteria</taxon>
        <taxon>Sphingomonadales</taxon>
        <taxon>Sphingomonadaceae</taxon>
        <taxon>Sphingomonas</taxon>
    </lineage>
</organism>
<reference evidence="1 2" key="1">
    <citation type="submission" date="2020-03" db="EMBL/GenBank/DDBJ databases">
        <title>Genomic Encyclopedia of Type Strains, Phase IV (KMG-IV): sequencing the most valuable type-strain genomes for metagenomic binning, comparative biology and taxonomic classification.</title>
        <authorList>
            <person name="Goeker M."/>
        </authorList>
    </citation>
    <scope>NUCLEOTIDE SEQUENCE [LARGE SCALE GENOMIC DNA]</scope>
    <source>
        <strain evidence="1 2">DSM 4733</strain>
    </source>
</reference>
<comment type="caution">
    <text evidence="1">The sequence shown here is derived from an EMBL/GenBank/DDBJ whole genome shotgun (WGS) entry which is preliminary data.</text>
</comment>